<dbReference type="AlphaFoldDB" id="A0A0F9D4R3"/>
<protein>
    <submittedName>
        <fullName evidence="1">Uncharacterized protein</fullName>
    </submittedName>
</protein>
<organism evidence="1">
    <name type="scientific">marine sediment metagenome</name>
    <dbReference type="NCBI Taxonomy" id="412755"/>
    <lineage>
        <taxon>unclassified sequences</taxon>
        <taxon>metagenomes</taxon>
        <taxon>ecological metagenomes</taxon>
    </lineage>
</organism>
<comment type="caution">
    <text evidence="1">The sequence shown here is derived from an EMBL/GenBank/DDBJ whole genome shotgun (WGS) entry which is preliminary data.</text>
</comment>
<evidence type="ECO:0000313" key="1">
    <source>
        <dbReference type="EMBL" id="KKL56569.1"/>
    </source>
</evidence>
<accession>A0A0F9D4R3</accession>
<sequence length="33" mass="3742">MRRINVGDWVFCPGKRGPAKVMEKEIMYQSGTG</sequence>
<gene>
    <name evidence="1" type="ORF">LCGC14_2244150</name>
</gene>
<dbReference type="EMBL" id="LAZR01030448">
    <property type="protein sequence ID" value="KKL56569.1"/>
    <property type="molecule type" value="Genomic_DNA"/>
</dbReference>
<name>A0A0F9D4R3_9ZZZZ</name>
<proteinExistence type="predicted"/>
<feature type="non-terminal residue" evidence="1">
    <location>
        <position position="33"/>
    </location>
</feature>
<reference evidence="1" key="1">
    <citation type="journal article" date="2015" name="Nature">
        <title>Complex archaea that bridge the gap between prokaryotes and eukaryotes.</title>
        <authorList>
            <person name="Spang A."/>
            <person name="Saw J.H."/>
            <person name="Jorgensen S.L."/>
            <person name="Zaremba-Niedzwiedzka K."/>
            <person name="Martijn J."/>
            <person name="Lind A.E."/>
            <person name="van Eijk R."/>
            <person name="Schleper C."/>
            <person name="Guy L."/>
            <person name="Ettema T.J."/>
        </authorList>
    </citation>
    <scope>NUCLEOTIDE SEQUENCE</scope>
</reference>